<evidence type="ECO:0000313" key="12">
    <source>
        <dbReference type="Proteomes" id="UP000664795"/>
    </source>
</evidence>
<dbReference type="InterPro" id="IPR045378">
    <property type="entry name" value="LNT_N"/>
</dbReference>
<protein>
    <recommendedName>
        <fullName evidence="10">CN hydrolase domain-containing protein</fullName>
    </recommendedName>
</protein>
<dbReference type="AlphaFoldDB" id="A0A939G1I2"/>
<dbReference type="RefSeq" id="WP_207334111.1">
    <property type="nucleotide sequence ID" value="NZ_JAFMYU010000002.1"/>
</dbReference>
<dbReference type="GO" id="GO:0016410">
    <property type="term" value="F:N-acyltransferase activity"/>
    <property type="evidence" value="ECO:0007669"/>
    <property type="project" value="InterPro"/>
</dbReference>
<organism evidence="11 12">
    <name type="scientific">Fibrella aquatilis</name>
    <dbReference type="NCBI Taxonomy" id="2817059"/>
    <lineage>
        <taxon>Bacteria</taxon>
        <taxon>Pseudomonadati</taxon>
        <taxon>Bacteroidota</taxon>
        <taxon>Cytophagia</taxon>
        <taxon>Cytophagales</taxon>
        <taxon>Spirosomataceae</taxon>
        <taxon>Fibrella</taxon>
    </lineage>
</organism>
<feature type="transmembrane region" description="Helical" evidence="9">
    <location>
        <begin position="51"/>
        <end position="73"/>
    </location>
</feature>
<keyword evidence="4" id="KW-0808">Transferase</keyword>
<dbReference type="PROSITE" id="PS50263">
    <property type="entry name" value="CN_HYDROLASE"/>
    <property type="match status" value="1"/>
</dbReference>
<dbReference type="Pfam" id="PF20154">
    <property type="entry name" value="LNT_N"/>
    <property type="match status" value="1"/>
</dbReference>
<dbReference type="InterPro" id="IPR003010">
    <property type="entry name" value="C-N_Hydrolase"/>
</dbReference>
<evidence type="ECO:0000256" key="6">
    <source>
        <dbReference type="ARBA" id="ARBA00022989"/>
    </source>
</evidence>
<evidence type="ECO:0000256" key="3">
    <source>
        <dbReference type="ARBA" id="ARBA00022475"/>
    </source>
</evidence>
<dbReference type="Pfam" id="PF00795">
    <property type="entry name" value="CN_hydrolase"/>
    <property type="match status" value="1"/>
</dbReference>
<dbReference type="GO" id="GO:0005886">
    <property type="term" value="C:plasma membrane"/>
    <property type="evidence" value="ECO:0007669"/>
    <property type="project" value="UniProtKB-SubCell"/>
</dbReference>
<dbReference type="Proteomes" id="UP000664795">
    <property type="component" value="Unassembled WGS sequence"/>
</dbReference>
<evidence type="ECO:0000256" key="8">
    <source>
        <dbReference type="ARBA" id="ARBA00023315"/>
    </source>
</evidence>
<keyword evidence="12" id="KW-1185">Reference proteome</keyword>
<evidence type="ECO:0000256" key="1">
    <source>
        <dbReference type="ARBA" id="ARBA00004651"/>
    </source>
</evidence>
<comment type="caution">
    <text evidence="11">The sequence shown here is derived from an EMBL/GenBank/DDBJ whole genome shotgun (WGS) entry which is preliminary data.</text>
</comment>
<dbReference type="GO" id="GO:0042158">
    <property type="term" value="P:lipoprotein biosynthetic process"/>
    <property type="evidence" value="ECO:0007669"/>
    <property type="project" value="InterPro"/>
</dbReference>
<feature type="transmembrane region" description="Helical" evidence="9">
    <location>
        <begin position="12"/>
        <end position="31"/>
    </location>
</feature>
<feature type="transmembrane region" description="Helical" evidence="9">
    <location>
        <begin position="110"/>
        <end position="132"/>
    </location>
</feature>
<feature type="transmembrane region" description="Helical" evidence="9">
    <location>
        <begin position="80"/>
        <end position="98"/>
    </location>
</feature>
<accession>A0A939G1I2</accession>
<name>A0A939G1I2_9BACT</name>
<gene>
    <name evidence="11" type="ORF">J2I48_04055</name>
</gene>
<proteinExistence type="inferred from homology"/>
<keyword evidence="6 9" id="KW-1133">Transmembrane helix</keyword>
<keyword evidence="8" id="KW-0012">Acyltransferase</keyword>
<keyword evidence="7 9" id="KW-0472">Membrane</keyword>
<dbReference type="InterPro" id="IPR004563">
    <property type="entry name" value="Apolipo_AcylTrfase"/>
</dbReference>
<reference evidence="11 12" key="1">
    <citation type="submission" date="2021-03" db="EMBL/GenBank/DDBJ databases">
        <title>Fibrella sp. HMF5036 genome sequencing and assembly.</title>
        <authorList>
            <person name="Kang H."/>
            <person name="Kim H."/>
            <person name="Bae S."/>
            <person name="Joh K."/>
        </authorList>
    </citation>
    <scope>NUCLEOTIDE SEQUENCE [LARGE SCALE GENOMIC DNA]</scope>
    <source>
        <strain evidence="11 12">HMF5036</strain>
    </source>
</reference>
<feature type="transmembrane region" description="Helical" evidence="9">
    <location>
        <begin position="188"/>
        <end position="207"/>
    </location>
</feature>
<dbReference type="EMBL" id="JAFMYU010000002">
    <property type="protein sequence ID" value="MBO0930151.1"/>
    <property type="molecule type" value="Genomic_DNA"/>
</dbReference>
<evidence type="ECO:0000256" key="9">
    <source>
        <dbReference type="SAM" id="Phobius"/>
    </source>
</evidence>
<feature type="transmembrane region" description="Helical" evidence="9">
    <location>
        <begin position="458"/>
        <end position="482"/>
    </location>
</feature>
<evidence type="ECO:0000259" key="10">
    <source>
        <dbReference type="PROSITE" id="PS50263"/>
    </source>
</evidence>
<comment type="similarity">
    <text evidence="2">Belongs to the CN hydrolase family. Apolipoprotein N-acyltransferase subfamily.</text>
</comment>
<evidence type="ECO:0000256" key="7">
    <source>
        <dbReference type="ARBA" id="ARBA00023136"/>
    </source>
</evidence>
<dbReference type="Gene3D" id="3.60.110.10">
    <property type="entry name" value="Carbon-nitrogen hydrolase"/>
    <property type="match status" value="1"/>
</dbReference>
<evidence type="ECO:0000256" key="4">
    <source>
        <dbReference type="ARBA" id="ARBA00022679"/>
    </source>
</evidence>
<evidence type="ECO:0000313" key="11">
    <source>
        <dbReference type="EMBL" id="MBO0930151.1"/>
    </source>
</evidence>
<dbReference type="PANTHER" id="PTHR38686:SF1">
    <property type="entry name" value="APOLIPOPROTEIN N-ACYLTRANSFERASE"/>
    <property type="match status" value="1"/>
</dbReference>
<dbReference type="SUPFAM" id="SSF56317">
    <property type="entry name" value="Carbon-nitrogen hydrolase"/>
    <property type="match status" value="1"/>
</dbReference>
<dbReference type="PANTHER" id="PTHR38686">
    <property type="entry name" value="APOLIPOPROTEIN N-ACYLTRANSFERASE"/>
    <property type="match status" value="1"/>
</dbReference>
<keyword evidence="5 9" id="KW-0812">Transmembrane</keyword>
<evidence type="ECO:0000256" key="5">
    <source>
        <dbReference type="ARBA" id="ARBA00022692"/>
    </source>
</evidence>
<feature type="transmembrane region" description="Helical" evidence="9">
    <location>
        <begin position="144"/>
        <end position="168"/>
    </location>
</feature>
<sequence>MPAPVATRHRPLLFIVGLFFLYFSNGSHAWAVAPWVALPCLLLVTRTLRPWATYVLMAVSFGVVTQASLWHFATQDARQLLHYVPLAAGLLFGLPYALDTAAFGRKKPPGWQTLVFPLAYTCLEFAVGSLNPYGTMGMLPYSQLGFLALAQLASVTGIWGITFLLTWFGSVVAYEAAQYLAKGHLGQVGAVYLAFFGVVVLFGSWRLSQKNPPGGARVASLHVQDRAGLSRLWTLRQTNPAAFRVTSDSVIHQLLLATRQQAQAGAQVVVWSEVSPPIYAADEPRLLDSLKRLTRETGVMLVASPYVYETAPKKDQNKLWLIDPAGNLVFTHLKYGGNIIEGCEQGNGQLQAANTPLGKVSAVICWDGDFPHAMRQVSKLDAGLLLIPAADWQAIDPLHTMVAQFRGIENGCSVVRQTLSGRSVMADPYGRVITQMDHFATTRWFMQGQLPTQRIPTLYGLLGDWFAWLCVAGLALVVWLSYKIY</sequence>
<dbReference type="InterPro" id="IPR036526">
    <property type="entry name" value="C-N_Hydrolase_sf"/>
</dbReference>
<evidence type="ECO:0000256" key="2">
    <source>
        <dbReference type="ARBA" id="ARBA00010065"/>
    </source>
</evidence>
<comment type="subcellular location">
    <subcellularLocation>
        <location evidence="1">Cell membrane</location>
        <topology evidence="1">Multi-pass membrane protein</topology>
    </subcellularLocation>
</comment>
<feature type="domain" description="CN hydrolase" evidence="10">
    <location>
        <begin position="236"/>
        <end position="452"/>
    </location>
</feature>
<keyword evidence="3" id="KW-1003">Cell membrane</keyword>